<evidence type="ECO:0000256" key="3">
    <source>
        <dbReference type="SAM" id="SignalP"/>
    </source>
</evidence>
<keyword evidence="5" id="KW-0645">Protease</keyword>
<sequence length="387" mass="43322">MKKLLLSFLVLIMSVNISAQIYCEIDTIAAANTEVLMAPYRSQNYSNYSFCVRIYVHVLRKSNHTGGQSPADVSLALSYLDTAFNPHNIYFVWDHQIDYIDDDDTYSSPNGDIFNINNHTDGVDIYMYDDSIIFLGGGYGLTNESKTAFLVSGSFEDPVTHKKYPAVKSHVLSHEMGHVLSLWHTHHGTGESTGDPNECPEFVDGSNSTTCGDYITDTPADPDMLYYIDYSTCQWLGSGFDGNGDPQDPNDPGDPYDPDEQNIMGHTVIPCMYYFSTNQGNRMKIAMVNILYLTAVSNYTLSGYPCATAGLNYYPNAMDGELNLDLREKPVNTYPFQIYDAYGVMVLSGESQNVLKTIDTSNLDEGLYFLHFYENGKLTIKQLIVEH</sequence>
<reference evidence="5 6" key="1">
    <citation type="submission" date="2023-04" db="EMBL/GenBank/DDBJ databases">
        <title>Taxonomic identification of the Arctic strain Aequorivita sp. nov. and transcriptomic analysis in response to temperature stress.</title>
        <authorList>
            <person name="Liu W."/>
            <person name="Cong B."/>
            <person name="Lin J."/>
        </authorList>
    </citation>
    <scope>NUCLEOTIDE SEQUENCE [LARGE SCALE GENOMIC DNA]</scope>
    <source>
        <strain evidence="5 6">Ant34-E75</strain>
    </source>
</reference>
<feature type="region of interest" description="Disordered" evidence="2">
    <location>
        <begin position="241"/>
        <end position="261"/>
    </location>
</feature>
<dbReference type="Gene3D" id="3.40.390.10">
    <property type="entry name" value="Collagenase (Catalytic Domain)"/>
    <property type="match status" value="1"/>
</dbReference>
<protein>
    <submittedName>
        <fullName evidence="5">Zinc-dependent metalloprotease</fullName>
    </submittedName>
</protein>
<dbReference type="RefSeq" id="WP_279449427.1">
    <property type="nucleotide sequence ID" value="NZ_CP122379.1"/>
</dbReference>
<organism evidence="5 6">
    <name type="scientific">Aequorivita marisscotiae</name>
    <dbReference type="NCBI Taxonomy" id="3040348"/>
    <lineage>
        <taxon>Bacteria</taxon>
        <taxon>Pseudomonadati</taxon>
        <taxon>Bacteroidota</taxon>
        <taxon>Flavobacteriia</taxon>
        <taxon>Flavobacteriales</taxon>
        <taxon>Flavobacteriaceae</taxon>
        <taxon>Aequorivita</taxon>
    </lineage>
</organism>
<feature type="signal peptide" evidence="3">
    <location>
        <begin position="1"/>
        <end position="19"/>
    </location>
</feature>
<feature type="chain" id="PRO_5045151335" evidence="3">
    <location>
        <begin position="20"/>
        <end position="387"/>
    </location>
</feature>
<proteinExistence type="predicted"/>
<evidence type="ECO:0000256" key="2">
    <source>
        <dbReference type="SAM" id="MobiDB-lite"/>
    </source>
</evidence>
<name>A0ABY8KXR5_9FLAO</name>
<dbReference type="Pfam" id="PF18962">
    <property type="entry name" value="Por_Secre_tail"/>
    <property type="match status" value="1"/>
</dbReference>
<evidence type="ECO:0000313" key="6">
    <source>
        <dbReference type="Proteomes" id="UP001238523"/>
    </source>
</evidence>
<keyword evidence="5" id="KW-0482">Metalloprotease</keyword>
<gene>
    <name evidence="5" type="ORF">QCQ61_03980</name>
</gene>
<keyword evidence="5" id="KW-0378">Hydrolase</keyword>
<keyword evidence="1 3" id="KW-0732">Signal</keyword>
<dbReference type="GO" id="GO:0008237">
    <property type="term" value="F:metallopeptidase activity"/>
    <property type="evidence" value="ECO:0007669"/>
    <property type="project" value="UniProtKB-KW"/>
</dbReference>
<dbReference type="InterPro" id="IPR024079">
    <property type="entry name" value="MetalloPept_cat_dom_sf"/>
</dbReference>
<dbReference type="InterPro" id="IPR026444">
    <property type="entry name" value="Secre_tail"/>
</dbReference>
<accession>A0ABY8KXR5</accession>
<dbReference type="Proteomes" id="UP001238523">
    <property type="component" value="Chromosome"/>
</dbReference>
<dbReference type="EMBL" id="CP122379">
    <property type="protein sequence ID" value="WGF93354.1"/>
    <property type="molecule type" value="Genomic_DNA"/>
</dbReference>
<keyword evidence="6" id="KW-1185">Reference proteome</keyword>
<evidence type="ECO:0000313" key="5">
    <source>
        <dbReference type="EMBL" id="WGF93354.1"/>
    </source>
</evidence>
<evidence type="ECO:0000259" key="4">
    <source>
        <dbReference type="Pfam" id="PF18962"/>
    </source>
</evidence>
<evidence type="ECO:0000256" key="1">
    <source>
        <dbReference type="ARBA" id="ARBA00022729"/>
    </source>
</evidence>
<feature type="domain" description="Secretion system C-terminal sorting" evidence="4">
    <location>
        <begin position="314"/>
        <end position="385"/>
    </location>
</feature>
<dbReference type="NCBIfam" id="TIGR04183">
    <property type="entry name" value="Por_Secre_tail"/>
    <property type="match status" value="1"/>
</dbReference>